<gene>
    <name evidence="1" type="ORF">NRE15_13220</name>
</gene>
<sequence length="106" mass="12363">MTQTPANRDYYTINGRFISHKFIKTTEPIMILIKFSVADEVKTAIIVKNALRFIEEVYPDDAISLYGYTNQRKQFVISKYLITSTQHTDLPAHLKYPKQRHPDDSL</sequence>
<dbReference type="EMBL" id="CP102453">
    <property type="protein sequence ID" value="UUX33829.1"/>
    <property type="molecule type" value="Genomic_DNA"/>
</dbReference>
<keyword evidence="2" id="KW-1185">Reference proteome</keyword>
<evidence type="ECO:0000313" key="1">
    <source>
        <dbReference type="EMBL" id="UUX33829.1"/>
    </source>
</evidence>
<reference evidence="1 2" key="1">
    <citation type="submission" date="2022-08" db="EMBL/GenBank/DDBJ databases">
        <title>Aerococcaceae sp. nov isolated from spoiled eye mask.</title>
        <authorList>
            <person name="Zhou G."/>
            <person name="Xie X.-B."/>
            <person name="Shi Q.-S."/>
            <person name="Wang Y.-S."/>
            <person name="Wen X."/>
            <person name="Peng H."/>
            <person name="Yang X.-J."/>
            <person name="Tao H.-B."/>
            <person name="Huang X.-M."/>
        </authorList>
    </citation>
    <scope>NUCLEOTIDE SEQUENCE [LARGE SCALE GENOMIC DNA]</scope>
    <source>
        <strain evidence="2">DM20194951</strain>
    </source>
</reference>
<evidence type="ECO:0000313" key="2">
    <source>
        <dbReference type="Proteomes" id="UP001315967"/>
    </source>
</evidence>
<accession>A0ABY5P559</accession>
<dbReference type="RefSeq" id="WP_313793332.1">
    <property type="nucleotide sequence ID" value="NZ_CP102453.1"/>
</dbReference>
<dbReference type="Proteomes" id="UP001315967">
    <property type="component" value="Chromosome"/>
</dbReference>
<protein>
    <submittedName>
        <fullName evidence="1">Uncharacterized protein</fullName>
    </submittedName>
</protein>
<name>A0ABY5P559_9LACT</name>
<organism evidence="1 2">
    <name type="scientific">Fundicoccus culcitae</name>
    <dbReference type="NCBI Taxonomy" id="2969821"/>
    <lineage>
        <taxon>Bacteria</taxon>
        <taxon>Bacillati</taxon>
        <taxon>Bacillota</taxon>
        <taxon>Bacilli</taxon>
        <taxon>Lactobacillales</taxon>
        <taxon>Aerococcaceae</taxon>
        <taxon>Fundicoccus</taxon>
    </lineage>
</organism>
<proteinExistence type="predicted"/>